<evidence type="ECO:0000313" key="3">
    <source>
        <dbReference type="Proteomes" id="UP000051223"/>
    </source>
</evidence>
<proteinExistence type="predicted"/>
<feature type="transmembrane region" description="Helical" evidence="1">
    <location>
        <begin position="21"/>
        <end position="54"/>
    </location>
</feature>
<dbReference type="PATRIC" id="fig|1423754.3.peg.455"/>
<keyword evidence="3" id="KW-1185">Reference proteome</keyword>
<sequence length="103" mass="11990">MIKTDERKNWFKPQSVLRNAVTYAVVAVGYPYLFTIGAQTAATAFLIAFIYQYLVWVIETWTEVGWWLPEPIIKFVKAQWSTSNKKLDDTINRKEDDQNVKNG</sequence>
<keyword evidence="1" id="KW-0472">Membrane</keyword>
<protein>
    <recommendedName>
        <fullName evidence="4">Holin</fullName>
    </recommendedName>
</protein>
<accession>A0A0R1Y4W5</accession>
<dbReference type="AlphaFoldDB" id="A0A0R1Y4W5"/>
<gene>
    <name evidence="2" type="ORF">FC39_GL000441</name>
</gene>
<evidence type="ECO:0008006" key="4">
    <source>
        <dbReference type="Google" id="ProtNLM"/>
    </source>
</evidence>
<dbReference type="STRING" id="1423754.FC39_GL000441"/>
<evidence type="ECO:0000313" key="2">
    <source>
        <dbReference type="EMBL" id="KRM36989.1"/>
    </source>
</evidence>
<dbReference type="EMBL" id="AZGI01000092">
    <property type="protein sequence ID" value="KRM36989.1"/>
    <property type="molecule type" value="Genomic_DNA"/>
</dbReference>
<organism evidence="2 3">
    <name type="scientific">Lactobacillus hamsteri DSM 5661 = JCM 6256</name>
    <dbReference type="NCBI Taxonomy" id="1423754"/>
    <lineage>
        <taxon>Bacteria</taxon>
        <taxon>Bacillati</taxon>
        <taxon>Bacillota</taxon>
        <taxon>Bacilli</taxon>
        <taxon>Lactobacillales</taxon>
        <taxon>Lactobacillaceae</taxon>
        <taxon>Lactobacillus</taxon>
    </lineage>
</organism>
<keyword evidence="1" id="KW-0812">Transmembrane</keyword>
<evidence type="ECO:0000256" key="1">
    <source>
        <dbReference type="SAM" id="Phobius"/>
    </source>
</evidence>
<reference evidence="2 3" key="1">
    <citation type="journal article" date="2015" name="Genome Announc.">
        <title>Expanding the biotechnology potential of lactobacilli through comparative genomics of 213 strains and associated genera.</title>
        <authorList>
            <person name="Sun Z."/>
            <person name="Harris H.M."/>
            <person name="McCann A."/>
            <person name="Guo C."/>
            <person name="Argimon S."/>
            <person name="Zhang W."/>
            <person name="Yang X."/>
            <person name="Jeffery I.B."/>
            <person name="Cooney J.C."/>
            <person name="Kagawa T.F."/>
            <person name="Liu W."/>
            <person name="Song Y."/>
            <person name="Salvetti E."/>
            <person name="Wrobel A."/>
            <person name="Rasinkangas P."/>
            <person name="Parkhill J."/>
            <person name="Rea M.C."/>
            <person name="O'Sullivan O."/>
            <person name="Ritari J."/>
            <person name="Douillard F.P."/>
            <person name="Paul Ross R."/>
            <person name="Yang R."/>
            <person name="Briner A.E."/>
            <person name="Felis G.E."/>
            <person name="de Vos W.M."/>
            <person name="Barrangou R."/>
            <person name="Klaenhammer T.R."/>
            <person name="Caufield P.W."/>
            <person name="Cui Y."/>
            <person name="Zhang H."/>
            <person name="O'Toole P.W."/>
        </authorList>
    </citation>
    <scope>NUCLEOTIDE SEQUENCE [LARGE SCALE GENOMIC DNA]</scope>
    <source>
        <strain evidence="2 3">DSM 5661</strain>
    </source>
</reference>
<dbReference type="Proteomes" id="UP000051223">
    <property type="component" value="Unassembled WGS sequence"/>
</dbReference>
<name>A0A0R1Y4W5_9LACO</name>
<keyword evidence="1" id="KW-1133">Transmembrane helix</keyword>
<comment type="caution">
    <text evidence="2">The sequence shown here is derived from an EMBL/GenBank/DDBJ whole genome shotgun (WGS) entry which is preliminary data.</text>
</comment>